<feature type="transmembrane region" description="Helical" evidence="8">
    <location>
        <begin position="195"/>
        <end position="217"/>
    </location>
</feature>
<dbReference type="OrthoDB" id="5659754at2"/>
<keyword evidence="3" id="KW-0808">Transferase</keyword>
<evidence type="ECO:0000256" key="4">
    <source>
        <dbReference type="ARBA" id="ARBA00022692"/>
    </source>
</evidence>
<feature type="transmembrane region" description="Helical" evidence="8">
    <location>
        <begin position="407"/>
        <end position="428"/>
    </location>
</feature>
<name>A0A378LWK5_9GAMM</name>
<evidence type="ECO:0000256" key="5">
    <source>
        <dbReference type="ARBA" id="ARBA00022989"/>
    </source>
</evidence>
<keyword evidence="4 8" id="KW-0812">Transmembrane</keyword>
<feature type="transmembrane region" description="Helical" evidence="8">
    <location>
        <begin position="123"/>
        <end position="156"/>
    </location>
</feature>
<dbReference type="InterPro" id="IPR018584">
    <property type="entry name" value="GT87"/>
</dbReference>
<dbReference type="GO" id="GO:0005886">
    <property type="term" value="C:plasma membrane"/>
    <property type="evidence" value="ECO:0007669"/>
    <property type="project" value="UniProtKB-SubCell"/>
</dbReference>
<feature type="transmembrane region" description="Helical" evidence="8">
    <location>
        <begin position="7"/>
        <end position="25"/>
    </location>
</feature>
<feature type="transmembrane region" description="Helical" evidence="8">
    <location>
        <begin position="340"/>
        <end position="358"/>
    </location>
</feature>
<comment type="subcellular location">
    <subcellularLocation>
        <location evidence="1">Cell membrane</location>
        <topology evidence="1">Multi-pass membrane protein</topology>
    </subcellularLocation>
</comment>
<feature type="transmembrane region" description="Helical" evidence="8">
    <location>
        <begin position="168"/>
        <end position="188"/>
    </location>
</feature>
<evidence type="ECO:0000256" key="3">
    <source>
        <dbReference type="ARBA" id="ARBA00022679"/>
    </source>
</evidence>
<comment type="similarity">
    <text evidence="7">Belongs to the glycosyltransferase 87 family.</text>
</comment>
<sequence length="441" mass="52263">MSNRYKYLSILVLLLFYSSLFYFIVNHYQRIDFSSFFLSSHALLQGENPYQNFLTTYLPTQKILPANLNPPFVLWSFMFLSKLNYSHALLVWFFFCLLLGIIGIAISLRFAFSKRFLQQNSAYLYLLYFASFATLTNLITQQFGSILLFFMMLGYYFYLHQRDFLAGFLWGIIISIKLFPALLLFFVLKQNRKKVLASILITLFITMVLPLFIYGPWVYDQYFKMMSGVFWYGDDWNGSLYGFIFRFFFGGQVIPKMSSLIVIEVLYIVFFLIFLFWYWRNLGPKEEDPVNHQPFCLTLAMMLFLSPFGWVYYFSLLFFPMSLVWYSIAKDKSNSVNTMLLWLMCFFLINFPVDYVISQHMSNFIVRISFFSSFFYGLILLIYLLGSRKKIYGGIDLVGIKNFSMPPIFIIILFGLLVPIICYISRLLELDLFRKTLNHFF</sequence>
<feature type="transmembrane region" description="Helical" evidence="8">
    <location>
        <begin position="261"/>
        <end position="279"/>
    </location>
</feature>
<dbReference type="Pfam" id="PF09594">
    <property type="entry name" value="GT87"/>
    <property type="match status" value="1"/>
</dbReference>
<dbReference type="GO" id="GO:0016758">
    <property type="term" value="F:hexosyltransferase activity"/>
    <property type="evidence" value="ECO:0007669"/>
    <property type="project" value="InterPro"/>
</dbReference>
<dbReference type="Proteomes" id="UP000255297">
    <property type="component" value="Unassembled WGS sequence"/>
</dbReference>
<proteinExistence type="inferred from homology"/>
<evidence type="ECO:0000313" key="10">
    <source>
        <dbReference type="Proteomes" id="UP000255297"/>
    </source>
</evidence>
<evidence type="ECO:0000256" key="6">
    <source>
        <dbReference type="ARBA" id="ARBA00023136"/>
    </source>
</evidence>
<organism evidence="9 10">
    <name type="scientific">Legionella wadsworthii</name>
    <dbReference type="NCBI Taxonomy" id="28088"/>
    <lineage>
        <taxon>Bacteria</taxon>
        <taxon>Pseudomonadati</taxon>
        <taxon>Pseudomonadota</taxon>
        <taxon>Gammaproteobacteria</taxon>
        <taxon>Legionellales</taxon>
        <taxon>Legionellaceae</taxon>
        <taxon>Legionella</taxon>
    </lineage>
</organism>
<dbReference type="AlphaFoldDB" id="A0A378LWK5"/>
<feature type="transmembrane region" description="Helical" evidence="8">
    <location>
        <begin position="364"/>
        <end position="386"/>
    </location>
</feature>
<keyword evidence="10" id="KW-1185">Reference proteome</keyword>
<gene>
    <name evidence="9" type="ORF">NCTC11532_02452</name>
</gene>
<evidence type="ECO:0000313" key="9">
    <source>
        <dbReference type="EMBL" id="STY30546.1"/>
    </source>
</evidence>
<evidence type="ECO:0000256" key="1">
    <source>
        <dbReference type="ARBA" id="ARBA00004651"/>
    </source>
</evidence>
<keyword evidence="5 8" id="KW-1133">Transmembrane helix</keyword>
<dbReference type="EMBL" id="UGPB01000001">
    <property type="protein sequence ID" value="STY30546.1"/>
    <property type="molecule type" value="Genomic_DNA"/>
</dbReference>
<evidence type="ECO:0000256" key="2">
    <source>
        <dbReference type="ARBA" id="ARBA00022475"/>
    </source>
</evidence>
<protein>
    <submittedName>
        <fullName evidence="9">Protein of uncharacterized function (DUF2029)</fullName>
    </submittedName>
</protein>
<feature type="transmembrane region" description="Helical" evidence="8">
    <location>
        <begin position="89"/>
        <end position="111"/>
    </location>
</feature>
<reference evidence="9 10" key="1">
    <citation type="submission" date="2018-06" db="EMBL/GenBank/DDBJ databases">
        <authorList>
            <consortium name="Pathogen Informatics"/>
            <person name="Doyle S."/>
        </authorList>
    </citation>
    <scope>NUCLEOTIDE SEQUENCE [LARGE SCALE GENOMIC DNA]</scope>
    <source>
        <strain evidence="9 10">NCTC11532</strain>
    </source>
</reference>
<evidence type="ECO:0000256" key="8">
    <source>
        <dbReference type="SAM" id="Phobius"/>
    </source>
</evidence>
<dbReference type="RefSeq" id="WP_031563614.1">
    <property type="nucleotide sequence ID" value="NZ_CAAAIS010000004.1"/>
</dbReference>
<dbReference type="STRING" id="1122170.GCA_000701265_02604"/>
<evidence type="ECO:0000256" key="7">
    <source>
        <dbReference type="ARBA" id="ARBA00024033"/>
    </source>
</evidence>
<keyword evidence="2" id="KW-1003">Cell membrane</keyword>
<accession>A0A378LWK5</accession>
<keyword evidence="6 8" id="KW-0472">Membrane</keyword>